<dbReference type="PANTHER" id="PTHR24345">
    <property type="entry name" value="SERINE/THREONINE-PROTEIN KINASE PLK"/>
    <property type="match status" value="1"/>
</dbReference>
<dbReference type="GO" id="GO:0004674">
    <property type="term" value="F:protein serine/threonine kinase activity"/>
    <property type="evidence" value="ECO:0007669"/>
    <property type="project" value="UniProtKB-KW"/>
</dbReference>
<evidence type="ECO:0000313" key="12">
    <source>
        <dbReference type="EMBL" id="CDZ97711.1"/>
    </source>
</evidence>
<evidence type="ECO:0000256" key="6">
    <source>
        <dbReference type="ARBA" id="ARBA00022840"/>
    </source>
</evidence>
<evidence type="ECO:0000256" key="3">
    <source>
        <dbReference type="ARBA" id="ARBA00022737"/>
    </source>
</evidence>
<dbReference type="AlphaFoldDB" id="A0A0F7SFU1"/>
<dbReference type="CDD" id="cd14099">
    <property type="entry name" value="STKc_PLK"/>
    <property type="match status" value="1"/>
</dbReference>
<feature type="compositionally biased region" description="Low complexity" evidence="9">
    <location>
        <begin position="427"/>
        <end position="439"/>
    </location>
</feature>
<evidence type="ECO:0000256" key="4">
    <source>
        <dbReference type="ARBA" id="ARBA00022741"/>
    </source>
</evidence>
<dbReference type="InterPro" id="IPR008271">
    <property type="entry name" value="Ser/Thr_kinase_AS"/>
</dbReference>
<proteinExistence type="inferred from homology"/>
<evidence type="ECO:0000256" key="7">
    <source>
        <dbReference type="PROSITE-ProRule" id="PRU10141"/>
    </source>
</evidence>
<evidence type="ECO:0000256" key="5">
    <source>
        <dbReference type="ARBA" id="ARBA00022777"/>
    </source>
</evidence>
<dbReference type="PANTHER" id="PTHR24345:SF0">
    <property type="entry name" value="CELL CYCLE SERINE_THREONINE-PROTEIN KINASE CDC5_MSD2"/>
    <property type="match status" value="1"/>
</dbReference>
<dbReference type="PROSITE" id="PS00108">
    <property type="entry name" value="PROTEIN_KINASE_ST"/>
    <property type="match status" value="1"/>
</dbReference>
<dbReference type="Pfam" id="PF00069">
    <property type="entry name" value="Pkinase"/>
    <property type="match status" value="1"/>
</dbReference>
<dbReference type="InterPro" id="IPR000959">
    <property type="entry name" value="POLO_box_dom"/>
</dbReference>
<dbReference type="CDD" id="cd13117">
    <property type="entry name" value="POLO_box_2"/>
    <property type="match status" value="1"/>
</dbReference>
<dbReference type="SUPFAM" id="SSF82615">
    <property type="entry name" value="Polo-box domain"/>
    <property type="match status" value="2"/>
</dbReference>
<evidence type="ECO:0000256" key="9">
    <source>
        <dbReference type="SAM" id="MobiDB-lite"/>
    </source>
</evidence>
<dbReference type="PROSITE" id="PS00107">
    <property type="entry name" value="PROTEIN_KINASE_ATP"/>
    <property type="match status" value="1"/>
</dbReference>
<sequence length="793" mass="88438">MPSDPPQPIPTAAPVARAPAPPKKDKKDRIPSTPPPIIRDHVRKIEFQRIGLLGEGGFARVYEVRTGEGNHLAFKVVSKKSLQTTKTKTKLYAEIKIHKMLDHPNIVSFKECFDDQDNVYMSLELCERGSMMDLLRARKGLTEPEVRNYLVQLVGACSYMHSQNIIHRDLKLGNIFLDARMDVKVGDFGLAALIEKEGERKKTICGTPNYIAPEVLFDTANGHSFEVDIWSIGVILYTLIIGKPPFQTKEIKAIYKRIRDNQYDFPPDKPISENAQDLIRNILTIDPRKRPTLSEVLNHSFFTSGAFPSSLPASSHDAPPNFTHLTPQQSAYNFTKVKNRAMQIKPLGVPSRTMATLGPSVAQQEREFQRAVQPDSPLSHLLSSACQPLLVSNEPRSHKEPSLLSKLTSAAGRPSAHSGLPSISKATSPTSHRVSSSSTRENQPSAPTPQIVNISTKSASTGYPPSRPSTAATAAAAVAANPDYRRSSGSSTRAQSEVFSEKALPPTGHLEPSSTASTKKSGGMFDVVSQNLADALEARDAGRPFHTPHIPAMPSDPKVFIVSWLDYCNKYGMGYALTDGSVGVHFNDSTSLVLAPDKEHFDYISSHNKQQQRSSILVRRNYTLTTFPEELTTKIYLLKHFQGFMQERLYNEKPYCFLDEAKVKGMDFVQRYLRMKHVIVFKLSHDVLQFNFYDHTKLVLSYKGLVVTYINKDYKLQTWSIEKLLRPDLVGDDKKTVDSVIKKLRYVRVLLTTIKTTASNVGDSQQEQRHSREDLKAESTGVAGLRTVQPSIR</sequence>
<feature type="compositionally biased region" description="Low complexity" evidence="9">
    <location>
        <begin position="470"/>
        <end position="480"/>
    </location>
</feature>
<keyword evidence="5 8" id="KW-0418">Kinase</keyword>
<accession>A0A0F7SFU1</accession>
<dbReference type="InterPro" id="IPR033701">
    <property type="entry name" value="POLO_box_1"/>
</dbReference>
<dbReference type="SUPFAM" id="SSF56112">
    <property type="entry name" value="Protein kinase-like (PK-like)"/>
    <property type="match status" value="1"/>
</dbReference>
<keyword evidence="6 7" id="KW-0067">ATP-binding</keyword>
<reference evidence="12" key="1">
    <citation type="submission" date="2014-08" db="EMBL/GenBank/DDBJ databases">
        <authorList>
            <person name="Sharma Rahul"/>
            <person name="Thines Marco"/>
        </authorList>
    </citation>
    <scope>NUCLEOTIDE SEQUENCE</scope>
</reference>
<keyword evidence="3" id="KW-0677">Repeat</keyword>
<feature type="region of interest" description="Disordered" evidence="9">
    <location>
        <begin position="393"/>
        <end position="522"/>
    </location>
</feature>
<dbReference type="GO" id="GO:0005634">
    <property type="term" value="C:nucleus"/>
    <property type="evidence" value="ECO:0007669"/>
    <property type="project" value="TreeGrafter"/>
</dbReference>
<dbReference type="FunFam" id="1.10.510.10:FF:000647">
    <property type="entry name" value="Serine/threonine-protein kinase"/>
    <property type="match status" value="1"/>
</dbReference>
<dbReference type="InterPro" id="IPR011009">
    <property type="entry name" value="Kinase-like_dom_sf"/>
</dbReference>
<feature type="binding site" evidence="7">
    <location>
        <position position="75"/>
    </location>
    <ligand>
        <name>ATP</name>
        <dbReference type="ChEBI" id="CHEBI:30616"/>
    </ligand>
</feature>
<dbReference type="EMBL" id="LN483249">
    <property type="protein sequence ID" value="CDZ97711.1"/>
    <property type="molecule type" value="Genomic_DNA"/>
</dbReference>
<organism evidence="12">
    <name type="scientific">Phaffia rhodozyma</name>
    <name type="common">Yeast</name>
    <name type="synonym">Xanthophyllomyces dendrorhous</name>
    <dbReference type="NCBI Taxonomy" id="264483"/>
    <lineage>
        <taxon>Eukaryota</taxon>
        <taxon>Fungi</taxon>
        <taxon>Dikarya</taxon>
        <taxon>Basidiomycota</taxon>
        <taxon>Agaricomycotina</taxon>
        <taxon>Tremellomycetes</taxon>
        <taxon>Cystofilobasidiales</taxon>
        <taxon>Mrakiaceae</taxon>
        <taxon>Phaffia</taxon>
    </lineage>
</organism>
<dbReference type="FunFam" id="3.30.200.20:FF:000042">
    <property type="entry name" value="Aurora kinase A"/>
    <property type="match status" value="1"/>
</dbReference>
<dbReference type="CDD" id="cd13118">
    <property type="entry name" value="POLO_box_1"/>
    <property type="match status" value="1"/>
</dbReference>
<keyword evidence="1 8" id="KW-0723">Serine/threonine-protein kinase</keyword>
<keyword evidence="2 8" id="KW-0808">Transferase</keyword>
<feature type="domain" description="POLO box" evidence="11">
    <location>
        <begin position="668"/>
        <end position="753"/>
    </location>
</feature>
<dbReference type="InterPro" id="IPR033695">
    <property type="entry name" value="POLO_box_2"/>
</dbReference>
<protein>
    <recommendedName>
        <fullName evidence="8">Serine/threonine-protein kinase</fullName>
        <ecNumber evidence="8">2.7.11.21</ecNumber>
    </recommendedName>
</protein>
<feature type="region of interest" description="Disordered" evidence="9">
    <location>
        <begin position="1"/>
        <end position="37"/>
    </location>
</feature>
<name>A0A0F7SFU1_PHARH</name>
<keyword evidence="4 7" id="KW-0547">Nucleotide-binding</keyword>
<dbReference type="Gene3D" id="3.30.1120.30">
    <property type="entry name" value="POLO box domain"/>
    <property type="match status" value="2"/>
</dbReference>
<comment type="catalytic activity">
    <reaction evidence="8">
        <text>L-threonyl-[protein] + ATP = O-phospho-L-threonyl-[protein] + ADP + H(+)</text>
        <dbReference type="Rhea" id="RHEA:46608"/>
        <dbReference type="Rhea" id="RHEA-COMP:11060"/>
        <dbReference type="Rhea" id="RHEA-COMP:11605"/>
        <dbReference type="ChEBI" id="CHEBI:15378"/>
        <dbReference type="ChEBI" id="CHEBI:30013"/>
        <dbReference type="ChEBI" id="CHEBI:30616"/>
        <dbReference type="ChEBI" id="CHEBI:61977"/>
        <dbReference type="ChEBI" id="CHEBI:456216"/>
        <dbReference type="EC" id="2.7.11.21"/>
    </reaction>
</comment>
<dbReference type="GO" id="GO:0005737">
    <property type="term" value="C:cytoplasm"/>
    <property type="evidence" value="ECO:0007669"/>
    <property type="project" value="TreeGrafter"/>
</dbReference>
<dbReference type="GO" id="GO:0005524">
    <property type="term" value="F:ATP binding"/>
    <property type="evidence" value="ECO:0007669"/>
    <property type="project" value="UniProtKB-UniRule"/>
</dbReference>
<evidence type="ECO:0000256" key="2">
    <source>
        <dbReference type="ARBA" id="ARBA00022679"/>
    </source>
</evidence>
<evidence type="ECO:0000256" key="1">
    <source>
        <dbReference type="ARBA" id="ARBA00022527"/>
    </source>
</evidence>
<dbReference type="GO" id="GO:0000922">
    <property type="term" value="C:spindle pole"/>
    <property type="evidence" value="ECO:0007669"/>
    <property type="project" value="TreeGrafter"/>
</dbReference>
<dbReference type="SMART" id="SM00220">
    <property type="entry name" value="S_TKc"/>
    <property type="match status" value="1"/>
</dbReference>
<dbReference type="GO" id="GO:0007052">
    <property type="term" value="P:mitotic spindle organization"/>
    <property type="evidence" value="ECO:0007669"/>
    <property type="project" value="TreeGrafter"/>
</dbReference>
<dbReference type="InterPro" id="IPR017441">
    <property type="entry name" value="Protein_kinase_ATP_BS"/>
</dbReference>
<evidence type="ECO:0000259" key="10">
    <source>
        <dbReference type="PROSITE" id="PS50011"/>
    </source>
</evidence>
<dbReference type="Pfam" id="PF00659">
    <property type="entry name" value="POLO_box"/>
    <property type="match status" value="2"/>
</dbReference>
<feature type="compositionally biased region" description="Polar residues" evidence="9">
    <location>
        <begin position="440"/>
        <end position="463"/>
    </location>
</feature>
<dbReference type="Gene3D" id="3.30.200.20">
    <property type="entry name" value="Phosphorylase Kinase, domain 1"/>
    <property type="match status" value="1"/>
</dbReference>
<dbReference type="EC" id="2.7.11.21" evidence="8"/>
<feature type="compositionally biased region" description="Pro residues" evidence="9">
    <location>
        <begin position="1"/>
        <end position="11"/>
    </location>
</feature>
<evidence type="ECO:0000256" key="8">
    <source>
        <dbReference type="RuleBase" id="RU361162"/>
    </source>
</evidence>
<feature type="domain" description="Protein kinase" evidence="10">
    <location>
        <begin position="47"/>
        <end position="302"/>
    </location>
</feature>
<dbReference type="InterPro" id="IPR000719">
    <property type="entry name" value="Prot_kinase_dom"/>
</dbReference>
<dbReference type="GO" id="GO:0005816">
    <property type="term" value="C:spindle pole body"/>
    <property type="evidence" value="ECO:0007669"/>
    <property type="project" value="TreeGrafter"/>
</dbReference>
<dbReference type="GO" id="GO:0000776">
    <property type="term" value="C:kinetochore"/>
    <property type="evidence" value="ECO:0007669"/>
    <property type="project" value="TreeGrafter"/>
</dbReference>
<comment type="similarity">
    <text evidence="8">Belongs to the protein kinase superfamily. Ser/Thr protein kinase family. CDC5/Polo subfamily.</text>
</comment>
<dbReference type="PROSITE" id="PS50011">
    <property type="entry name" value="PROTEIN_KINASE_DOM"/>
    <property type="match status" value="1"/>
</dbReference>
<dbReference type="PROSITE" id="PS50078">
    <property type="entry name" value="POLO_BOX"/>
    <property type="match status" value="2"/>
</dbReference>
<feature type="domain" description="POLO box" evidence="11">
    <location>
        <begin position="560"/>
        <end position="647"/>
    </location>
</feature>
<dbReference type="Gene3D" id="1.10.510.10">
    <property type="entry name" value="Transferase(Phosphotransferase) domain 1"/>
    <property type="match status" value="1"/>
</dbReference>
<evidence type="ECO:0000259" key="11">
    <source>
        <dbReference type="PROSITE" id="PS50078"/>
    </source>
</evidence>
<dbReference type="InterPro" id="IPR036947">
    <property type="entry name" value="POLO_box_dom_sf"/>
</dbReference>
<feature type="compositionally biased region" description="Polar residues" evidence="9">
    <location>
        <begin position="487"/>
        <end position="498"/>
    </location>
</feature>